<dbReference type="PROSITE" id="PS51257">
    <property type="entry name" value="PROKAR_LIPOPROTEIN"/>
    <property type="match status" value="1"/>
</dbReference>
<accession>A0A9X2IWV0</accession>
<dbReference type="Gene3D" id="3.40.190.10">
    <property type="entry name" value="Periplasmic binding protein-like II"/>
    <property type="match status" value="2"/>
</dbReference>
<evidence type="ECO:0000256" key="1">
    <source>
        <dbReference type="ARBA" id="ARBA00004418"/>
    </source>
</evidence>
<dbReference type="PANTHER" id="PTHR30024:SF47">
    <property type="entry name" value="TAURINE-BINDING PERIPLASMIC PROTEIN"/>
    <property type="match status" value="1"/>
</dbReference>
<dbReference type="Pfam" id="PF09084">
    <property type="entry name" value="NMT1"/>
    <property type="match status" value="1"/>
</dbReference>
<feature type="domain" description="Solute-binding protein family 3/N-terminal" evidence="5">
    <location>
        <begin position="45"/>
        <end position="267"/>
    </location>
</feature>
<gene>
    <name evidence="6" type="ORF">NDR86_14720</name>
</gene>
<comment type="similarity">
    <text evidence="2">Belongs to the bacterial solute-binding protein SsuA/TauA family.</text>
</comment>
<dbReference type="Proteomes" id="UP001139157">
    <property type="component" value="Unassembled WGS sequence"/>
</dbReference>
<feature type="chain" id="PRO_5041000865" evidence="4">
    <location>
        <begin position="27"/>
        <end position="328"/>
    </location>
</feature>
<dbReference type="SUPFAM" id="SSF53850">
    <property type="entry name" value="Periplasmic binding protein-like II"/>
    <property type="match status" value="1"/>
</dbReference>
<evidence type="ECO:0000259" key="5">
    <source>
        <dbReference type="SMART" id="SM00062"/>
    </source>
</evidence>
<keyword evidence="7" id="KW-1185">Reference proteome</keyword>
<dbReference type="PANTHER" id="PTHR30024">
    <property type="entry name" value="ALIPHATIC SULFONATES-BINDING PROTEIN-RELATED"/>
    <property type="match status" value="1"/>
</dbReference>
<organism evidence="6 7">
    <name type="scientific">Nocardia pulmonis</name>
    <dbReference type="NCBI Taxonomy" id="2951408"/>
    <lineage>
        <taxon>Bacteria</taxon>
        <taxon>Bacillati</taxon>
        <taxon>Actinomycetota</taxon>
        <taxon>Actinomycetes</taxon>
        <taxon>Mycobacteriales</taxon>
        <taxon>Nocardiaceae</taxon>
        <taxon>Nocardia</taxon>
    </lineage>
</organism>
<evidence type="ECO:0000256" key="2">
    <source>
        <dbReference type="ARBA" id="ARBA00010742"/>
    </source>
</evidence>
<dbReference type="InterPro" id="IPR015168">
    <property type="entry name" value="SsuA/THI5"/>
</dbReference>
<feature type="signal peptide" evidence="4">
    <location>
        <begin position="1"/>
        <end position="26"/>
    </location>
</feature>
<dbReference type="RefSeq" id="WP_251912584.1">
    <property type="nucleotide sequence ID" value="NZ_JAMRXG010000005.1"/>
</dbReference>
<dbReference type="AlphaFoldDB" id="A0A9X2IWV0"/>
<sequence length="328" mass="34518">MKRIGLSRRILAVLGAGLAVVLAAGACGGGSSPQPAAGDGLEKTRLTVGAVQVLDDAPLFIAIKEGYFQQEGLTVDTKLVTQSTQALPDLLHGTIDLIGGGNLVSYLQGNARGTFDLQVLGTATTCVADGYAIMALPDSNVRTPADLADKKIAVAIVNNIQTLTADVLLKSAGIDTTGIRYVQIPFPDMNRALAARQVDAISVVEPFVTSAKREVRAVSVMSQCSGPTENLPLSGYFATRSWTQQNPKAARAFQRALARAQEHAAADHAAVHQIIPSYTNISPQDAQQLALGGYPPTTDPAQLQRVADLMHSGGMLSEPLDVNPIIFR</sequence>
<comment type="subcellular location">
    <subcellularLocation>
        <location evidence="1">Periplasm</location>
    </subcellularLocation>
</comment>
<evidence type="ECO:0000313" key="6">
    <source>
        <dbReference type="EMBL" id="MCM6774728.1"/>
    </source>
</evidence>
<protein>
    <submittedName>
        <fullName evidence="6">ABC transporter substrate-binding protein</fullName>
    </submittedName>
</protein>
<proteinExistence type="inferred from homology"/>
<dbReference type="EMBL" id="JAMRXG010000005">
    <property type="protein sequence ID" value="MCM6774728.1"/>
    <property type="molecule type" value="Genomic_DNA"/>
</dbReference>
<dbReference type="InterPro" id="IPR001638">
    <property type="entry name" value="Solute-binding_3/MltF_N"/>
</dbReference>
<comment type="caution">
    <text evidence="6">The sequence shown here is derived from an EMBL/GenBank/DDBJ whole genome shotgun (WGS) entry which is preliminary data.</text>
</comment>
<reference evidence="6" key="1">
    <citation type="submission" date="2022-06" db="EMBL/GenBank/DDBJ databases">
        <title>Novel species in genus nocardia.</title>
        <authorList>
            <person name="Li F."/>
        </authorList>
    </citation>
    <scope>NUCLEOTIDE SEQUENCE</scope>
    <source>
        <strain evidence="6">CDC141</strain>
    </source>
</reference>
<dbReference type="GO" id="GO:0042597">
    <property type="term" value="C:periplasmic space"/>
    <property type="evidence" value="ECO:0007669"/>
    <property type="project" value="UniProtKB-SubCell"/>
</dbReference>
<evidence type="ECO:0000313" key="7">
    <source>
        <dbReference type="Proteomes" id="UP001139157"/>
    </source>
</evidence>
<name>A0A9X2IWV0_9NOCA</name>
<evidence type="ECO:0000256" key="3">
    <source>
        <dbReference type="ARBA" id="ARBA00022729"/>
    </source>
</evidence>
<evidence type="ECO:0000256" key="4">
    <source>
        <dbReference type="SAM" id="SignalP"/>
    </source>
</evidence>
<keyword evidence="3 4" id="KW-0732">Signal</keyword>
<dbReference type="SMART" id="SM00062">
    <property type="entry name" value="PBPb"/>
    <property type="match status" value="1"/>
</dbReference>